<name>A0A4U8SAR2_9HELI</name>
<evidence type="ECO:0000256" key="3">
    <source>
        <dbReference type="ARBA" id="ARBA00022691"/>
    </source>
</evidence>
<dbReference type="InterPro" id="IPR039661">
    <property type="entry name" value="ELP3"/>
</dbReference>
<dbReference type="Pfam" id="PF04055">
    <property type="entry name" value="Radical_SAM"/>
    <property type="match status" value="1"/>
</dbReference>
<accession>A0A4U8SAR2</accession>
<dbReference type="OrthoDB" id="9801689at2"/>
<evidence type="ECO:0000313" key="8">
    <source>
        <dbReference type="EMBL" id="TLD83120.1"/>
    </source>
</evidence>
<comment type="caution">
    <text evidence="8">The sequence shown here is derived from an EMBL/GenBank/DDBJ whole genome shotgun (WGS) entry which is preliminary data.</text>
</comment>
<dbReference type="InterPro" id="IPR006638">
    <property type="entry name" value="Elp3/MiaA/NifB-like_rSAM"/>
</dbReference>
<evidence type="ECO:0000313" key="9">
    <source>
        <dbReference type="Proteomes" id="UP000029878"/>
    </source>
</evidence>
<dbReference type="NCBIfam" id="TIGR01212">
    <property type="entry name" value="TIGR01212 family radical SAM protein"/>
    <property type="match status" value="1"/>
</dbReference>
<dbReference type="InterPro" id="IPR005911">
    <property type="entry name" value="YhcC-like"/>
</dbReference>
<dbReference type="SFLD" id="SFLDG01086">
    <property type="entry name" value="elongater_protein-like"/>
    <property type="match status" value="1"/>
</dbReference>
<reference evidence="8 9" key="1">
    <citation type="journal article" date="2014" name="Genome Announc.">
        <title>Draft genome sequences of eight enterohepatic helicobacter species isolated from both laboratory and wild rodents.</title>
        <authorList>
            <person name="Sheh A."/>
            <person name="Shen Z."/>
            <person name="Fox J.G."/>
        </authorList>
    </citation>
    <scope>NUCLEOTIDE SEQUENCE [LARGE SCALE GENOMIC DNA]</scope>
    <source>
        <strain evidence="8 9">ATCC 700114</strain>
    </source>
</reference>
<dbReference type="EMBL" id="JRPL02000010">
    <property type="protein sequence ID" value="TLD83120.1"/>
    <property type="molecule type" value="Genomic_DNA"/>
</dbReference>
<dbReference type="GO" id="GO:0046872">
    <property type="term" value="F:metal ion binding"/>
    <property type="evidence" value="ECO:0007669"/>
    <property type="project" value="UniProtKB-KW"/>
</dbReference>
<dbReference type="SFLD" id="SFLDS00029">
    <property type="entry name" value="Radical_SAM"/>
    <property type="match status" value="1"/>
</dbReference>
<dbReference type="InterPro" id="IPR007197">
    <property type="entry name" value="rSAM"/>
</dbReference>
<dbReference type="PROSITE" id="PS51918">
    <property type="entry name" value="RADICAL_SAM"/>
    <property type="match status" value="1"/>
</dbReference>
<dbReference type="Proteomes" id="UP000029878">
    <property type="component" value="Unassembled WGS sequence"/>
</dbReference>
<dbReference type="PANTHER" id="PTHR11135:SF1">
    <property type="entry name" value="PROTEIN YHCC"/>
    <property type="match status" value="1"/>
</dbReference>
<evidence type="ECO:0000256" key="5">
    <source>
        <dbReference type="ARBA" id="ARBA00023004"/>
    </source>
</evidence>
<keyword evidence="4" id="KW-0479">Metal-binding</keyword>
<sequence>MKIMLTVGRYFKQRFGEKVRKIPISLSGFTCPNIDGSVAKGGCIYCKNETFSPSLVMKKKQDLDNKATTINSIHKDPQQIDSVHKVKDLMRLKMNFSLTENPLLPTQLRELEEQFYYHANFHKNKYGIKKYMVYFQSFTNTYAPFDTLKALYTKALKLPDVVGMSIGTRVDCVDSKLLDFLEQFVKDGKEIWLEYGIQSIYEETLKLTNRGHTMEGVESLFQETRKRGIKVCAHLIYGLPNESVDMMIHSLETILSYGIDSLKIHPLYVVEGTALARMYKKGEYKPITLEEYGEAIARSLKIIPPNIVVQRVSAGAHDESLIAPQWCFDKNIQMRYLRDRLKREGIDY</sequence>
<protein>
    <submittedName>
        <fullName evidence="8">TIGR01212 family radical SAM protein</fullName>
    </submittedName>
</protein>
<dbReference type="PANTHER" id="PTHR11135">
    <property type="entry name" value="HISTONE ACETYLTRANSFERASE-RELATED"/>
    <property type="match status" value="1"/>
</dbReference>
<feature type="domain" description="Radical SAM core" evidence="7">
    <location>
        <begin position="14"/>
        <end position="306"/>
    </location>
</feature>
<evidence type="ECO:0000256" key="1">
    <source>
        <dbReference type="ARBA" id="ARBA00001966"/>
    </source>
</evidence>
<dbReference type="InterPro" id="IPR058240">
    <property type="entry name" value="rSAM_sf"/>
</dbReference>
<evidence type="ECO:0000256" key="4">
    <source>
        <dbReference type="ARBA" id="ARBA00022723"/>
    </source>
</evidence>
<organism evidence="8 9">
    <name type="scientific">Helicobacter trogontum</name>
    <dbReference type="NCBI Taxonomy" id="50960"/>
    <lineage>
        <taxon>Bacteria</taxon>
        <taxon>Pseudomonadati</taxon>
        <taxon>Campylobacterota</taxon>
        <taxon>Epsilonproteobacteria</taxon>
        <taxon>Campylobacterales</taxon>
        <taxon>Helicobacteraceae</taxon>
        <taxon>Helicobacter</taxon>
    </lineage>
</organism>
<dbReference type="SUPFAM" id="SSF102114">
    <property type="entry name" value="Radical SAM enzymes"/>
    <property type="match status" value="1"/>
</dbReference>
<comment type="cofactor">
    <cofactor evidence="1">
        <name>[4Fe-4S] cluster</name>
        <dbReference type="ChEBI" id="CHEBI:49883"/>
    </cofactor>
</comment>
<keyword evidence="6" id="KW-0411">Iron-sulfur</keyword>
<proteinExistence type="predicted"/>
<dbReference type="Gene3D" id="3.30.750.200">
    <property type="match status" value="1"/>
</dbReference>
<evidence type="ECO:0000256" key="6">
    <source>
        <dbReference type="ARBA" id="ARBA00023014"/>
    </source>
</evidence>
<dbReference type="SFLD" id="SFLDG01091">
    <property type="entry name" value="uncharacterized_CHP01210-like"/>
    <property type="match status" value="1"/>
</dbReference>
<dbReference type="AlphaFoldDB" id="A0A4U8SAR2"/>
<keyword evidence="3" id="KW-0949">S-adenosyl-L-methionine</keyword>
<dbReference type="GO" id="GO:0051539">
    <property type="term" value="F:4 iron, 4 sulfur cluster binding"/>
    <property type="evidence" value="ECO:0007669"/>
    <property type="project" value="UniProtKB-KW"/>
</dbReference>
<keyword evidence="2" id="KW-0004">4Fe-4S</keyword>
<dbReference type="GO" id="GO:0003824">
    <property type="term" value="F:catalytic activity"/>
    <property type="evidence" value="ECO:0007669"/>
    <property type="project" value="InterPro"/>
</dbReference>
<dbReference type="InterPro" id="IPR032432">
    <property type="entry name" value="Radical_SAM_C"/>
</dbReference>
<dbReference type="SMART" id="SM00729">
    <property type="entry name" value="Elp3"/>
    <property type="match status" value="1"/>
</dbReference>
<evidence type="ECO:0000256" key="2">
    <source>
        <dbReference type="ARBA" id="ARBA00022485"/>
    </source>
</evidence>
<evidence type="ECO:0000259" key="7">
    <source>
        <dbReference type="PROSITE" id="PS51918"/>
    </source>
</evidence>
<keyword evidence="5" id="KW-0408">Iron</keyword>
<dbReference type="Pfam" id="PF16199">
    <property type="entry name" value="Radical_SAM_C"/>
    <property type="match status" value="1"/>
</dbReference>
<gene>
    <name evidence="8" type="ORF">LS81_005475</name>
</gene>